<feature type="compositionally biased region" description="Basic and acidic residues" evidence="1">
    <location>
        <begin position="443"/>
        <end position="454"/>
    </location>
</feature>
<evidence type="ECO:0000313" key="3">
    <source>
        <dbReference type="Proteomes" id="UP000325333"/>
    </source>
</evidence>
<evidence type="ECO:0000256" key="1">
    <source>
        <dbReference type="SAM" id="MobiDB-lite"/>
    </source>
</evidence>
<feature type="region of interest" description="Disordered" evidence="1">
    <location>
        <begin position="61"/>
        <end position="83"/>
    </location>
</feature>
<accession>A0A5B0KM71</accession>
<protein>
    <submittedName>
        <fullName evidence="2">Uncharacterized protein</fullName>
    </submittedName>
</protein>
<dbReference type="EMBL" id="VEWN01000023">
    <property type="protein sequence ID" value="KAA1052610.1"/>
    <property type="molecule type" value="Genomic_DNA"/>
</dbReference>
<dbReference type="Proteomes" id="UP000325333">
    <property type="component" value="Unassembled WGS sequence"/>
</dbReference>
<feature type="compositionally biased region" description="Low complexity" evidence="1">
    <location>
        <begin position="245"/>
        <end position="260"/>
    </location>
</feature>
<evidence type="ECO:0000313" key="2">
    <source>
        <dbReference type="EMBL" id="KAA1052610.1"/>
    </source>
</evidence>
<dbReference type="AlphaFoldDB" id="A0A5B0KM71"/>
<reference evidence="2 3" key="1">
    <citation type="submission" date="2019-07" db="EMBL/GenBank/DDBJ databases">
        <title>Genome sequencing of the stress-tolerant strain Azospirillum brasilense Az19.</title>
        <authorList>
            <person name="Maroniche G.A."/>
            <person name="Garcia J.E."/>
            <person name="Pagnussat L."/>
            <person name="Amenta M."/>
            <person name="Creus C.M."/>
        </authorList>
    </citation>
    <scope>NUCLEOTIDE SEQUENCE [LARGE SCALE GENOMIC DNA]</scope>
    <source>
        <strain evidence="2 3">Az19</strain>
    </source>
</reference>
<comment type="caution">
    <text evidence="2">The sequence shown here is derived from an EMBL/GenBank/DDBJ whole genome shotgun (WGS) entry which is preliminary data.</text>
</comment>
<proteinExistence type="predicted"/>
<feature type="compositionally biased region" description="Basic and acidic residues" evidence="1">
    <location>
        <begin position="587"/>
        <end position="607"/>
    </location>
</feature>
<name>A0A5B0KM71_9PROT</name>
<sequence length="1124" mass="116104">MAGLAVDVGGAARPGGPGVVGDAVAERDAAVLDRGGLRAGDGVGQRVAFQIGRGELAVDQREGVGGRGVDQRRRGGGDGEDRRGVGVDAVVVLADRGGVGGVGVAGAVDQDDVDRDVLVGREVAGALAVGGDGEGGGVGGRADPGQVAEREAADGAAVAQRVGVAVRGHGDRHGHRVADLGRLVGDRDVGDRRRRRVRRVVRHRLVGDEVRGVARGVGQVAGARVVGERHRLALGHRRGQREGQRGAARATGVGRSAALAGDRDGQAGGAGRGHGFGEGDRQCRAVHLRRGDGRPVRVDAVGALADCRGVGGVGVAGGVGQHDADRHVGARRDVGAAAGHREGGGVGGRVDLGQVAEREAADRAAGTQRVGVAVRRHGDRHRHRIADLHHRVGDRYRGDRRRRRVGRRGAVRHRLVGDGVRSVARGVGQGAGARVVIERHRLAVGDRRGQREGQRGGAGPTGVNGDAALAGDRDGQAGGAGRRHGFGEGDRQCRAVHLRRGDGRPVRVDAVGALADRRGVGSVGVAGGVGQHDVDRHVRTCRDVGAAAGHREGRGVGGRVDFGQVAEREAADRAAVAQRVGIAVRGHGDGDGHRVADLHHGVGDRHRGDRRRRRVDGSRRQGDVGVRPAQRQCLIGRVDGLDTGHEDGAGGVGDGHHIVAGAADHGFQPLDLDRVATGAEVDDVGACIADDGFDGRHRHGGAAGGAHRHHVVAGAADQGFQRLHLDGVAAGAEDDDVVARLADDGFDRRHRESHAVVVERDDHIVAGAADHRFDQRHQHCAAGGVPGDAPVADDRRPVPERDVDDILAAATDQGVEACHRDGVADVEENRCVSAAGSANDRFDRRHGKCAGSALEIGRAGLEGHRHDIVAAAAHEGLKEGDADRVAAAVQMDDIINGSAGVSEENLDAFHEHRVAAGAAYGGDEVQAVGPDHRLHQGHRHGAADGACGVDVDDVLAGAADHRFQIAHRHGVAGGSGERDEGGAGVRAENRLKRFHHHGGAGGRQQDPVVAGTADQGFEGLDGDRVPGRAGQRDDVLPGAGCAADEAIEVGHAQGLPLGVEPHALGAAIAPDARPDLRRGEHVVRAARERQSSTSSHLIPHASAFLAPRPWQQERGNLCRLATTS</sequence>
<gene>
    <name evidence="2" type="ORF">FH063_004172</name>
</gene>
<feature type="region of interest" description="Disordered" evidence="1">
    <location>
        <begin position="587"/>
        <end position="627"/>
    </location>
</feature>
<feature type="region of interest" description="Disordered" evidence="1">
    <location>
        <begin position="443"/>
        <end position="488"/>
    </location>
</feature>
<feature type="region of interest" description="Disordered" evidence="1">
    <location>
        <begin position="236"/>
        <end position="279"/>
    </location>
</feature>
<organism evidence="2 3">
    <name type="scientific">Azospirillum argentinense</name>
    <dbReference type="NCBI Taxonomy" id="2970906"/>
    <lineage>
        <taxon>Bacteria</taxon>
        <taxon>Pseudomonadati</taxon>
        <taxon>Pseudomonadota</taxon>
        <taxon>Alphaproteobacteria</taxon>
        <taxon>Rhodospirillales</taxon>
        <taxon>Azospirillaceae</taxon>
        <taxon>Azospirillum</taxon>
    </lineage>
</organism>